<dbReference type="Pfam" id="PF07748">
    <property type="entry name" value="Glyco_hydro_38C"/>
    <property type="match status" value="1"/>
</dbReference>
<dbReference type="PANTHER" id="PTHR46017:SF1">
    <property type="entry name" value="ALPHA-MANNOSIDASE 2C1"/>
    <property type="match status" value="1"/>
</dbReference>
<dbReference type="EMBL" id="RBNI01002339">
    <property type="protein sequence ID" value="RUP49388.1"/>
    <property type="molecule type" value="Genomic_DNA"/>
</dbReference>
<organism evidence="2 3">
    <name type="scientific">Jimgerdemannia flammicorona</name>
    <dbReference type="NCBI Taxonomy" id="994334"/>
    <lineage>
        <taxon>Eukaryota</taxon>
        <taxon>Fungi</taxon>
        <taxon>Fungi incertae sedis</taxon>
        <taxon>Mucoromycota</taxon>
        <taxon>Mucoromycotina</taxon>
        <taxon>Endogonomycetes</taxon>
        <taxon>Endogonales</taxon>
        <taxon>Endogonaceae</taxon>
        <taxon>Jimgerdemannia</taxon>
    </lineage>
</organism>
<evidence type="ECO:0000313" key="3">
    <source>
        <dbReference type="Proteomes" id="UP000268093"/>
    </source>
</evidence>
<dbReference type="GO" id="GO:0004559">
    <property type="term" value="F:alpha-mannosidase activity"/>
    <property type="evidence" value="ECO:0007669"/>
    <property type="project" value="InterPro"/>
</dbReference>
<sequence length="243" mass="27605">MGQTSYTLDRKIDVEPVSIETTASGSFVLRNQYLQAIFDDKGHLINLFDRAQERELVPEGRRGNVFQLYEDIGHSIENGSVQVGQNIIPRDALCIFITDFLTARSTYFYIQILEEGPLRASLRVTKQITENSSVTQVIVLTAVSKRIDFETEAEWHENRQFLATYEIQFGALTRPTHYNTTLDSAKFEVCGHKFADLSEASYGVALLNDCKYGYATHDNVQRLSLLRAPKVCYQDCPCIVAFR</sequence>
<protein>
    <submittedName>
        <fullName evidence="2">Galactose mutarotase-like domain-containing protein</fullName>
    </submittedName>
</protein>
<dbReference type="InterPro" id="IPR011682">
    <property type="entry name" value="Glyco_hydro_38_C"/>
</dbReference>
<gene>
    <name evidence="2" type="ORF">BC936DRAFT_142627</name>
</gene>
<keyword evidence="3" id="KW-1185">Reference proteome</keyword>
<dbReference type="GO" id="GO:0030246">
    <property type="term" value="F:carbohydrate binding"/>
    <property type="evidence" value="ECO:0007669"/>
    <property type="project" value="InterPro"/>
</dbReference>
<dbReference type="Proteomes" id="UP000268093">
    <property type="component" value="Unassembled WGS sequence"/>
</dbReference>
<evidence type="ECO:0000313" key="2">
    <source>
        <dbReference type="EMBL" id="RUP49388.1"/>
    </source>
</evidence>
<comment type="caution">
    <text evidence="2">The sequence shown here is derived from an EMBL/GenBank/DDBJ whole genome shotgun (WGS) entry which is preliminary data.</text>
</comment>
<feature type="domain" description="Glycosyl hydrolase family 38 C-terminal" evidence="1">
    <location>
        <begin position="29"/>
        <end position="230"/>
    </location>
</feature>
<dbReference type="AlphaFoldDB" id="A0A433DEY5"/>
<dbReference type="InterPro" id="IPR011013">
    <property type="entry name" value="Gal_mutarotase_sf_dom"/>
</dbReference>
<dbReference type="GO" id="GO:0009313">
    <property type="term" value="P:oligosaccharide catabolic process"/>
    <property type="evidence" value="ECO:0007669"/>
    <property type="project" value="TreeGrafter"/>
</dbReference>
<accession>A0A433DEY5</accession>
<dbReference type="PANTHER" id="PTHR46017">
    <property type="entry name" value="ALPHA-MANNOSIDASE 2C1"/>
    <property type="match status" value="1"/>
</dbReference>
<dbReference type="Gene3D" id="2.70.98.30">
    <property type="entry name" value="Golgi alpha-mannosidase II, domain 4"/>
    <property type="match status" value="1"/>
</dbReference>
<evidence type="ECO:0000259" key="1">
    <source>
        <dbReference type="Pfam" id="PF07748"/>
    </source>
</evidence>
<proteinExistence type="predicted"/>
<name>A0A433DEY5_9FUNG</name>
<reference evidence="2 3" key="1">
    <citation type="journal article" date="2018" name="New Phytol.">
        <title>Phylogenomics of Endogonaceae and evolution of mycorrhizas within Mucoromycota.</title>
        <authorList>
            <person name="Chang Y."/>
            <person name="Desiro A."/>
            <person name="Na H."/>
            <person name="Sandor L."/>
            <person name="Lipzen A."/>
            <person name="Clum A."/>
            <person name="Barry K."/>
            <person name="Grigoriev I.V."/>
            <person name="Martin F.M."/>
            <person name="Stajich J.E."/>
            <person name="Smith M.E."/>
            <person name="Bonito G."/>
            <person name="Spatafora J.W."/>
        </authorList>
    </citation>
    <scope>NUCLEOTIDE SEQUENCE [LARGE SCALE GENOMIC DNA]</scope>
    <source>
        <strain evidence="2 3">GMNB39</strain>
    </source>
</reference>
<dbReference type="SUPFAM" id="SSF74650">
    <property type="entry name" value="Galactose mutarotase-like"/>
    <property type="match status" value="1"/>
</dbReference>
<dbReference type="OrthoDB" id="2441945at2759"/>
<dbReference type="GO" id="GO:0006013">
    <property type="term" value="P:mannose metabolic process"/>
    <property type="evidence" value="ECO:0007669"/>
    <property type="project" value="InterPro"/>
</dbReference>